<dbReference type="GeneID" id="66739496"/>
<dbReference type="GO" id="GO:0004672">
    <property type="term" value="F:protein kinase activity"/>
    <property type="evidence" value="ECO:0007669"/>
    <property type="project" value="InterPro"/>
</dbReference>
<evidence type="ECO:0000313" key="3">
    <source>
        <dbReference type="Proteomes" id="UP000422232"/>
    </source>
</evidence>
<keyword evidence="2" id="KW-0808">Transferase</keyword>
<name>A0A9Q6LIB9_PISSA</name>
<gene>
    <name evidence="2" type="ORF">Psal009_00297</name>
</gene>
<organism evidence="2 3">
    <name type="scientific">Piscirickettsia salmonis</name>
    <dbReference type="NCBI Taxonomy" id="1238"/>
    <lineage>
        <taxon>Bacteria</taxon>
        <taxon>Pseudomonadati</taxon>
        <taxon>Pseudomonadota</taxon>
        <taxon>Gammaproteobacteria</taxon>
        <taxon>Thiotrichales</taxon>
        <taxon>Piscirickettsiaceae</taxon>
        <taxon>Piscirickettsia</taxon>
    </lineage>
</organism>
<dbReference type="SUPFAM" id="SSF56112">
    <property type="entry name" value="Protein kinase-like (PK-like)"/>
    <property type="match status" value="1"/>
</dbReference>
<dbReference type="AlphaFoldDB" id="A0A9Q6LIB9"/>
<protein>
    <submittedName>
        <fullName evidence="2">Protein kinase domain protein</fullName>
    </submittedName>
</protein>
<evidence type="ECO:0000259" key="1">
    <source>
        <dbReference type="PROSITE" id="PS50011"/>
    </source>
</evidence>
<keyword evidence="2" id="KW-0418">Kinase</keyword>
<dbReference type="InterPro" id="IPR000719">
    <property type="entry name" value="Prot_kinase_dom"/>
</dbReference>
<dbReference type="EMBL" id="CP038908">
    <property type="protein sequence ID" value="QGO04431.1"/>
    <property type="molecule type" value="Genomic_DNA"/>
</dbReference>
<dbReference type="InterPro" id="IPR011009">
    <property type="entry name" value="Kinase-like_dom_sf"/>
</dbReference>
<proteinExistence type="predicted"/>
<sequence length="322" mass="37168">MGKAKKTFKYNSRDYQIFQFLGTPLNKYLEKNTLTKEQQYTLAIKIAYAVHHLHAGTYSKKGIRYAHLDLKPRNICIDKNSNVHLIDYGESEEIDGTLPFIKGTRSYLPFSDLFEVEKQDLDIFALLRILYLPENFKSYQIADDYRVSYNRWIFSDELLFKAPLLEDFLDTADGKTRSISAFDVVCRLILFKYNLASTENVKKALDDPETFNNCYQHLTTLGLNQAKYIQNTLDDPQQFDENCKSWFLETIQKNTRKRARTASLPNIFFDASQHTQAKQRIVQSTNLSDIFFNRHGGSLTNLATLSAIGNEVHNERGALIPS</sequence>
<dbReference type="GO" id="GO:0005524">
    <property type="term" value="F:ATP binding"/>
    <property type="evidence" value="ECO:0007669"/>
    <property type="project" value="InterPro"/>
</dbReference>
<dbReference type="Pfam" id="PF00069">
    <property type="entry name" value="Pkinase"/>
    <property type="match status" value="1"/>
</dbReference>
<dbReference type="Proteomes" id="UP000422232">
    <property type="component" value="Chromosome"/>
</dbReference>
<feature type="domain" description="Protein kinase" evidence="1">
    <location>
        <begin position="1"/>
        <end position="269"/>
    </location>
</feature>
<evidence type="ECO:0000313" key="2">
    <source>
        <dbReference type="EMBL" id="QGO04431.1"/>
    </source>
</evidence>
<dbReference type="PROSITE" id="PS50011">
    <property type="entry name" value="PROTEIN_KINASE_DOM"/>
    <property type="match status" value="1"/>
</dbReference>
<dbReference type="Gene3D" id="1.10.510.10">
    <property type="entry name" value="Transferase(Phosphotransferase) domain 1"/>
    <property type="match status" value="1"/>
</dbReference>
<accession>A0A9Q6LIB9</accession>
<dbReference type="RefSeq" id="WP_016211903.1">
    <property type="nucleotide sequence ID" value="NZ_CP033937.1"/>
</dbReference>
<keyword evidence="3" id="KW-1185">Reference proteome</keyword>
<dbReference type="InterPro" id="IPR008271">
    <property type="entry name" value="Ser/Thr_kinase_AS"/>
</dbReference>
<dbReference type="PROSITE" id="PS00108">
    <property type="entry name" value="PROTEIN_KINASE_ST"/>
    <property type="match status" value="1"/>
</dbReference>
<reference evidence="2 3" key="1">
    <citation type="submission" date="2019-04" db="EMBL/GenBank/DDBJ databases">
        <title>Complete genome sequencing of Piscirickettsia salmonis strain Psal-009.</title>
        <authorList>
            <person name="Schober I."/>
            <person name="Bunk B."/>
            <person name="Sproer C."/>
            <person name="Carril G.P."/>
            <person name="Riedel T."/>
            <person name="Flores-Herrera P.A."/>
            <person name="Nourdin-Galindo G."/>
            <person name="Marshall S.H."/>
            <person name="Overmann J."/>
        </authorList>
    </citation>
    <scope>NUCLEOTIDE SEQUENCE [LARGE SCALE GENOMIC DNA]</scope>
    <source>
        <strain evidence="2 3">Psal-009</strain>
    </source>
</reference>